<dbReference type="Proteomes" id="UP000284434">
    <property type="component" value="Unassembled WGS sequence"/>
</dbReference>
<dbReference type="InterPro" id="IPR020084">
    <property type="entry name" value="NUDIX_hydrolase_CS"/>
</dbReference>
<dbReference type="GO" id="GO:0016787">
    <property type="term" value="F:hydrolase activity"/>
    <property type="evidence" value="ECO:0007669"/>
    <property type="project" value="UniProtKB-KW"/>
</dbReference>
<sequence>MQMYKVFFKESCFLLTDNQNLLKEGDIRWVHRDFMTTKNFIYQTLEKGIPFKAVLYDEDPEDLFTIFKSCFTYVKAGGGAVIQNSDILVIKRLGMIDLPKGHLEYGETMEQCAVREVEEECGLKQVSILSPLDTTLHIYYRNESWFLKKTYWYRMSAPSGQSFIPQTEEDIEEVLWYPIHNLSQLSNQTYPSLREVFHKLQTEA</sequence>
<name>A0A3D1UFL7_9BACT</name>
<dbReference type="InterPro" id="IPR000086">
    <property type="entry name" value="NUDIX_hydrolase_dom"/>
</dbReference>
<comment type="caution">
    <text evidence="5">The sequence shown here is derived from an EMBL/GenBank/DDBJ whole genome shotgun (WGS) entry which is preliminary data.</text>
</comment>
<reference evidence="6 7" key="1">
    <citation type="submission" date="2018-08" db="EMBL/GenBank/DDBJ databases">
        <title>A genome reference for cultivated species of the human gut microbiota.</title>
        <authorList>
            <person name="Zou Y."/>
            <person name="Xue W."/>
            <person name="Luo G."/>
        </authorList>
    </citation>
    <scope>NUCLEOTIDE SEQUENCE [LARGE SCALE GENOMIC DNA]</scope>
    <source>
        <strain evidence="4 6">AF14-6AC</strain>
        <strain evidence="5 7">OF03-11</strain>
    </source>
</reference>
<dbReference type="InterPro" id="IPR015797">
    <property type="entry name" value="NUDIX_hydrolase-like_dom_sf"/>
</dbReference>
<accession>A0A3D1UFL7</accession>
<dbReference type="PANTHER" id="PTHR43736:SF1">
    <property type="entry name" value="DIHYDRONEOPTERIN TRIPHOSPHATE DIPHOSPHATASE"/>
    <property type="match status" value="1"/>
</dbReference>
<comment type="similarity">
    <text evidence="2">Belongs to the Nudix hydrolase family.</text>
</comment>
<evidence type="ECO:0000313" key="6">
    <source>
        <dbReference type="Proteomes" id="UP000283426"/>
    </source>
</evidence>
<evidence type="ECO:0000313" key="5">
    <source>
        <dbReference type="EMBL" id="RGY04879.1"/>
    </source>
</evidence>
<dbReference type="Gene3D" id="3.90.79.10">
    <property type="entry name" value="Nucleoside Triphosphate Pyrophosphohydrolase"/>
    <property type="match status" value="1"/>
</dbReference>
<evidence type="ECO:0000256" key="2">
    <source>
        <dbReference type="RuleBase" id="RU003476"/>
    </source>
</evidence>
<gene>
    <name evidence="4" type="ORF">DWW24_21600</name>
    <name evidence="5" type="ORF">DXA53_14305</name>
</gene>
<dbReference type="Pfam" id="PF00293">
    <property type="entry name" value="NUDIX"/>
    <property type="match status" value="1"/>
</dbReference>
<feature type="domain" description="Nudix hydrolase" evidence="3">
    <location>
        <begin position="72"/>
        <end position="199"/>
    </location>
</feature>
<dbReference type="EMBL" id="QSCO01000021">
    <property type="protein sequence ID" value="RGY04879.1"/>
    <property type="molecule type" value="Genomic_DNA"/>
</dbReference>
<organism evidence="5 7">
    <name type="scientific">Odoribacter splanchnicus</name>
    <dbReference type="NCBI Taxonomy" id="28118"/>
    <lineage>
        <taxon>Bacteria</taxon>
        <taxon>Pseudomonadati</taxon>
        <taxon>Bacteroidota</taxon>
        <taxon>Bacteroidia</taxon>
        <taxon>Bacteroidales</taxon>
        <taxon>Odoribacteraceae</taxon>
        <taxon>Odoribacter</taxon>
    </lineage>
</organism>
<evidence type="ECO:0000256" key="1">
    <source>
        <dbReference type="ARBA" id="ARBA00022801"/>
    </source>
</evidence>
<dbReference type="AlphaFoldDB" id="A0A3D1UFL7"/>
<keyword evidence="1 2" id="KW-0378">Hydrolase</keyword>
<dbReference type="CDD" id="cd03673">
    <property type="entry name" value="NUDIX_Ap6A_hydrolase"/>
    <property type="match status" value="1"/>
</dbReference>
<evidence type="ECO:0000313" key="7">
    <source>
        <dbReference type="Proteomes" id="UP000284434"/>
    </source>
</evidence>
<dbReference type="PRINTS" id="PR00502">
    <property type="entry name" value="NUDIXFAMILY"/>
</dbReference>
<evidence type="ECO:0000313" key="4">
    <source>
        <dbReference type="EMBL" id="RGV16302.1"/>
    </source>
</evidence>
<dbReference type="SUPFAM" id="SSF55811">
    <property type="entry name" value="Nudix"/>
    <property type="match status" value="1"/>
</dbReference>
<dbReference type="EMBL" id="QRYW01000078">
    <property type="protein sequence ID" value="RGV16302.1"/>
    <property type="molecule type" value="Genomic_DNA"/>
</dbReference>
<evidence type="ECO:0000259" key="3">
    <source>
        <dbReference type="PROSITE" id="PS51462"/>
    </source>
</evidence>
<dbReference type="PROSITE" id="PS00893">
    <property type="entry name" value="NUDIX_BOX"/>
    <property type="match status" value="1"/>
</dbReference>
<dbReference type="PANTHER" id="PTHR43736">
    <property type="entry name" value="ADP-RIBOSE PYROPHOSPHATASE"/>
    <property type="match status" value="1"/>
</dbReference>
<dbReference type="Proteomes" id="UP000283426">
    <property type="component" value="Unassembled WGS sequence"/>
</dbReference>
<proteinExistence type="inferred from homology"/>
<dbReference type="PROSITE" id="PS51462">
    <property type="entry name" value="NUDIX"/>
    <property type="match status" value="1"/>
</dbReference>
<protein>
    <submittedName>
        <fullName evidence="5">NUDIX domain-containing protein</fullName>
    </submittedName>
</protein>
<dbReference type="InterPro" id="IPR020476">
    <property type="entry name" value="Nudix_hydrolase"/>
</dbReference>